<keyword evidence="1" id="KW-1133">Transmembrane helix</keyword>
<keyword evidence="1" id="KW-0472">Membrane</keyword>
<dbReference type="RefSeq" id="WP_057943676.1">
    <property type="nucleotide sequence ID" value="NZ_CP011131.1"/>
</dbReference>
<feature type="transmembrane region" description="Helical" evidence="1">
    <location>
        <begin position="6"/>
        <end position="26"/>
    </location>
</feature>
<gene>
    <name evidence="2" type="ORF">MOV92_16130</name>
</gene>
<reference evidence="2 3" key="1">
    <citation type="submission" date="2022-03" db="EMBL/GenBank/DDBJ databases">
        <title>Complete genome sequence of Lysobacter capsici VKM B-2533 and Lysobacter gummosus 10.1.1, promising sources of lytic agents.</title>
        <authorList>
            <person name="Tarlachkov S.V."/>
            <person name="Kudryakova I.V."/>
            <person name="Afoshin A.S."/>
            <person name="Leontyevskaya E.A."/>
            <person name="Leontyevskaya N.V."/>
        </authorList>
    </citation>
    <scope>NUCLEOTIDE SEQUENCE [LARGE SCALE GENOMIC DNA]</scope>
    <source>
        <strain evidence="2 3">10.1.1</strain>
    </source>
</reference>
<evidence type="ECO:0000256" key="1">
    <source>
        <dbReference type="SAM" id="Phobius"/>
    </source>
</evidence>
<sequence length="106" mass="12152">MNPTTALALIAFLMALLLEVLICLSFERRLRRLHPAQWRHSRENATGVRRGARMLMIYLRDRSFRSSLDRDGVRYCNRNRSAMLISYWATPAAGLVLLGIACTTGW</sequence>
<accession>A0ABY3X624</accession>
<keyword evidence="3" id="KW-1185">Reference proteome</keyword>
<evidence type="ECO:0000313" key="2">
    <source>
        <dbReference type="EMBL" id="UNP28021.1"/>
    </source>
</evidence>
<organism evidence="2 3">
    <name type="scientific">Lysobacter gummosus</name>
    <dbReference type="NCBI Taxonomy" id="262324"/>
    <lineage>
        <taxon>Bacteria</taxon>
        <taxon>Pseudomonadati</taxon>
        <taxon>Pseudomonadota</taxon>
        <taxon>Gammaproteobacteria</taxon>
        <taxon>Lysobacterales</taxon>
        <taxon>Lysobacteraceae</taxon>
        <taxon>Lysobacter</taxon>
    </lineage>
</organism>
<proteinExistence type="predicted"/>
<name>A0ABY3X624_9GAMM</name>
<dbReference type="EMBL" id="CP093547">
    <property type="protein sequence ID" value="UNP28021.1"/>
    <property type="molecule type" value="Genomic_DNA"/>
</dbReference>
<evidence type="ECO:0008006" key="4">
    <source>
        <dbReference type="Google" id="ProtNLM"/>
    </source>
</evidence>
<evidence type="ECO:0000313" key="3">
    <source>
        <dbReference type="Proteomes" id="UP000829194"/>
    </source>
</evidence>
<feature type="transmembrane region" description="Helical" evidence="1">
    <location>
        <begin position="84"/>
        <end position="101"/>
    </location>
</feature>
<protein>
    <recommendedName>
        <fullName evidence="4">Transmembrane protein</fullName>
    </recommendedName>
</protein>
<keyword evidence="1" id="KW-0812">Transmembrane</keyword>
<dbReference type="Proteomes" id="UP000829194">
    <property type="component" value="Chromosome"/>
</dbReference>